<dbReference type="EMBL" id="LMTZ01000161">
    <property type="protein sequence ID" value="KST62231.1"/>
    <property type="molecule type" value="Genomic_DNA"/>
</dbReference>
<comment type="caution">
    <text evidence="1">The sequence shown here is derived from an EMBL/GenBank/DDBJ whole genome shotgun (WGS) entry which is preliminary data.</text>
</comment>
<gene>
    <name evidence="1" type="ORF">BC008_08655</name>
</gene>
<keyword evidence="2" id="KW-1185">Reference proteome</keyword>
<proteinExistence type="predicted"/>
<name>A0A0V7ZCK4_9CYAN</name>
<dbReference type="OrthoDB" id="482264at2"/>
<protein>
    <submittedName>
        <fullName evidence="1">Uncharacterized protein</fullName>
    </submittedName>
</protein>
<accession>A0A0V7ZCK4</accession>
<evidence type="ECO:0000313" key="1">
    <source>
        <dbReference type="EMBL" id="KST62231.1"/>
    </source>
</evidence>
<dbReference type="RefSeq" id="WP_058184735.1">
    <property type="nucleotide sequence ID" value="NZ_LMTZ01000161.1"/>
</dbReference>
<sequence length="255" mass="28833">MYNIKEMIEVAGSNESEHKRIIELCKLHEIQDYTEVQADLYRRCLQLIRENKSEKEIIELLNISNDSQVQKPKKSSKKNSKNDVYKLLSIANNRIGDISLAESLSIFEACGLSSEQSEYTQEECDIFLEACELFKVQNKSLEEIANHFGISNSSSPSDVELELDEIASSFGLSKAIIETMMQYKASEDADSAPGLYLKHLAASFATPEFQHKWKRMEEIITAKIVGKKLTQNSLSQSNRSLKTLQPISENTLNQG</sequence>
<reference evidence="1 2" key="1">
    <citation type="journal article" date="2015" name="Genome Announc.">
        <title>Draft Genome of the Euendolithic (true boring) Cyanobacterium Mastigocoleus testarum strain BC008.</title>
        <authorList>
            <person name="Guida B.S."/>
            <person name="Garcia-Pichel F."/>
        </authorList>
    </citation>
    <scope>NUCLEOTIDE SEQUENCE [LARGE SCALE GENOMIC DNA]</scope>
    <source>
        <strain evidence="1 2">BC008</strain>
    </source>
</reference>
<evidence type="ECO:0000313" key="2">
    <source>
        <dbReference type="Proteomes" id="UP000053372"/>
    </source>
</evidence>
<dbReference type="AlphaFoldDB" id="A0A0V7ZCK4"/>
<dbReference type="Proteomes" id="UP000053372">
    <property type="component" value="Unassembled WGS sequence"/>
</dbReference>
<organism evidence="1 2">
    <name type="scientific">Mastigocoleus testarum BC008</name>
    <dbReference type="NCBI Taxonomy" id="371196"/>
    <lineage>
        <taxon>Bacteria</taxon>
        <taxon>Bacillati</taxon>
        <taxon>Cyanobacteriota</taxon>
        <taxon>Cyanophyceae</taxon>
        <taxon>Nostocales</taxon>
        <taxon>Hapalosiphonaceae</taxon>
        <taxon>Mastigocoleus</taxon>
    </lineage>
</organism>